<dbReference type="PROSITE" id="PS50026">
    <property type="entry name" value="EGF_3"/>
    <property type="match status" value="36"/>
</dbReference>
<dbReference type="EMBL" id="CM012451">
    <property type="protein sequence ID" value="RVE63330.1"/>
    <property type="molecule type" value="Genomic_DNA"/>
</dbReference>
<name>A0A3S2MNU0_ORYJA</name>
<dbReference type="FunFam" id="2.10.25.10:FF:000506">
    <property type="entry name" value="Adhesion G protein-coupled receptor E1"/>
    <property type="match status" value="3"/>
</dbReference>
<dbReference type="GO" id="GO:0071944">
    <property type="term" value="C:cell periphery"/>
    <property type="evidence" value="ECO:0007669"/>
    <property type="project" value="UniProtKB-ARBA"/>
</dbReference>
<dbReference type="InterPro" id="IPR009030">
    <property type="entry name" value="Growth_fac_rcpt_cys_sf"/>
</dbReference>
<feature type="domain" description="AMOP" evidence="14">
    <location>
        <begin position="1686"/>
        <end position="1817"/>
    </location>
</feature>
<proteinExistence type="predicted"/>
<dbReference type="Gene3D" id="2.60.40.10">
    <property type="entry name" value="Immunoglobulins"/>
    <property type="match status" value="1"/>
</dbReference>
<feature type="domain" description="EGF-like" evidence="13">
    <location>
        <begin position="733"/>
        <end position="773"/>
    </location>
</feature>
<dbReference type="Gene3D" id="2.10.25.10">
    <property type="entry name" value="Laminin"/>
    <property type="match status" value="36"/>
</dbReference>
<evidence type="ECO:0000256" key="12">
    <source>
        <dbReference type="SAM" id="SignalP"/>
    </source>
</evidence>
<feature type="domain" description="EGF-like" evidence="13">
    <location>
        <begin position="41"/>
        <end position="81"/>
    </location>
</feature>
<feature type="domain" description="EGF-like" evidence="13">
    <location>
        <begin position="774"/>
        <end position="814"/>
    </location>
</feature>
<gene>
    <name evidence="16" type="ORF">OJAV_G00153980</name>
</gene>
<dbReference type="Pfam" id="PF23263">
    <property type="entry name" value="C8-3_MUC4"/>
    <property type="match status" value="1"/>
</dbReference>
<feature type="domain" description="EGF-like" evidence="13">
    <location>
        <begin position="2202"/>
        <end position="2245"/>
    </location>
</feature>
<evidence type="ECO:0000313" key="17">
    <source>
        <dbReference type="Proteomes" id="UP000283210"/>
    </source>
</evidence>
<sequence>MKRLFHFLAEAERTKSRGNMRFLFFWLLSVTVVMDSGGAVDPKECEAVGSKCHTQADCIKIQSSFTCVCKTGFQGDGQQCIDMDECLSQLDKCGSKATCINTPGSFNCICLDGYTGNGLDCQDINECLKDNGGCHANAICTNFEGGRSCQCKTGFRGDGFQCTDNDECSNQKICHWNATCTNNPGSYVCTCNSGFKGNGNYLCLDIDECSENPRLCSSLPGTTGCVNLPGTYRCSCKTGYESSGQGCVDVDECANKICSQFAKCENSLGSYKCTCNGGFVGNGLACVDINECNELNECDPKAICLNRMGSYECSCPDGFVGDGRKCDDINECAQPNICPSTTTCVNTNGSYYCDCGRGYNFNGTKCIDINECEKKLCSPNATCTNYPGSFSCQCLKGFIGDGFACEDIDECSTPSQCRSNSICINLPGSYSCPCKVGYSGNGISQCNDINECLVDNGGCRNKATCLNNQGSFTCQCPSGFLLINKTLCQDINECETLNNPCGVNEECKNTDGSYNCPCQVGYYRPASNMPCVDMDECKNKPCHTNATCLNTIGSYSCTCKREFTGNGTHCMDIDECKMSNICDTRATCTNLIGGFLCSCQFGFIGDGFTCQDVDECSLSNTTCPTFSKCINSPGSFVCSCLNGTIALNDSCQPPPQLCNPACDSKGLCHGSAARFQCVCDLGYEGNGLTCSDIDECQKENICPQNDTKCTNLPGSFSCDCKTGYTLNGPYCIDVNECDTGQQQCSKFARCVNTRGSYSCLCLSGFTGDGKNCTDFDECQVQNGGCHPVAICSNMPGSFSCACPHGMEGNGYDCQDVNECDQNSTLLNNCSSQALCVNTNGSYFCQCKDGYQGDGFACEDVDECQQSTACDKNMTCTNFPGSYNCSCVLGRVYEKGTCVNEDTCRNSSTSCHPLAECLVFLGSYYCHCPKGYEGNGTDCWDVNECDQSKGQVCPSFSHCFNTNGSYICSCWEGFRNNGTHCKDIDECVESSFLCPDNSTCLNLEGSYNCSCNQGFSKNGSLCLDIDECFLELIQCPRFSNCINKIGYSICECWKGYQGNGTECSDINECIYNTTCPEHSTCVNTNGSYQCLCDIGYKNTGDLCVDINECVDKHQEELCNNGTCLNVAGSYYCKCFEGFRGNGTECVDIDECLSNSSVCQPNSACVNTIGSFNCPCIEGFQLNGSKCQDKNECQVPDGSPCPKHSSCHNTEGSFLCVCDPGYELISSGCEDIDECKNATTCRNDQVCTNLPGGYKCSCHLGFHEENETCVDINECGNSPCSPMAYCWNTPGSFSCHCHLGFAGNGSFCEDVDECVALTNPCHQSAQCQNTPGSFVCVCKPGFISVGPLCADMDECQQPNGRCHFAATCLNNVGDFKCSCNHGWIPTKENGHGKDGCVDLDECTSFSPCPGTSVCTNLPGSYSCSCPKNSMECRDLSQDEATLYPFGAEVGDIEVKIDSEDGNSPYIAPPTGFPFMGRTFDRVFFSDNGLVQFQSLADNEQFLLPSPSASGFPDDLKGAMLAVFWDDVDLTQGVGKLHYKEYNKSDVSDVFSQIVFNRTVDEVTKFEAKNNKSAFTPAWILKITWDRVMPVSYQKVNFSETNTFQCILTTDAARSFALLRYGNMSWGPGLRKYHNALIGYTDGKTSVMESTIPADNLFGPGGRYRPQEKKGTLGKLGQLVYNLTWADESNADPKMKCRMWAMKEPASAEWTELLPGCPCTRSQALEDQFFVQDVTDPDPTVQKLRAQRRGGAGQVFRSLLSNRFGAGKRCVYDLEGPLLAGYNERYFSQESLQKHIDEDLLPFQWCCIESPLCELYLKKRPLDRCQGYSWNGPSGSSQSKTAAPGTAMVYGSLHFITFDGTKYRFMALGEFVILRLSSSSGSNVFTLQGQMDKLSTNTGKRVDVPVVVRMAAFHQSFGKIEWRCSDKDNGLQVFVDDTEIPVTVGVVHLSKKNFAVRCPSLDTCSAVYDGGLHVVVWRNESYRQLGAMMEVPQTFYNRTLGLVGLWSSSGADDFLMSDGKILRSKDSKPLTEEETHPFGLSWAVPGPESLLFSSPPKFPQVFPSTLDLLASSGPSKVNEVRRVCENSEACVHDTLASNMSDLGLLALSAEKRFQSLAVLFGNMPPLVTGPAVIQAKVNSRVNVQVVAQDPNNDLITYSLLPPWPLGAAVGEVTGSLTWMPLSTLPVQLTIMVSDSLRASSFFTPILRVCSCLNGGTCLHESVIENHLQGKFQVLGCLCPKGFGGKFCENATDVCRGKPCFPEVPCQSSSPPGQFTCGECPDNTFSNGKKGYKCFERDMCSPPFPFPCHEDAECQSAKSNYSCKCKQGFTGDGHNCTDVDECAAFMTCQNAKYDCRNKPGSFECVCRYQNSKDRDGCGDSSNPPGYNLFNVSVLWRTDTGDKLKLLDDILKMGFTNKFYNISRKDGEEPSQTGEEEFWVAVSSDTPHWYIRDYLSRVSNHCDIKAVEVDDLDECKARTVSCVYPALCSNTYGSYRCVCNGSTDVEKSQSCVIDPGKVIQRDVSLILALVLGIGIPLLLLLLLAVLACFCCRKKTVTGDIPNSSPDYLQNPPPFNFFDPSLQYMTHSSTRIIDHITPRQRLR</sequence>
<dbReference type="FunFam" id="2.10.25.10:FF:000005">
    <property type="entry name" value="Fibrillin 2"/>
    <property type="match status" value="1"/>
</dbReference>
<reference evidence="16 17" key="2">
    <citation type="submission" date="2019-01" db="EMBL/GenBank/DDBJ databases">
        <title>A chromosome length genome reference of the Java medaka (oryzias javanicus).</title>
        <authorList>
            <person name="Herpin A."/>
            <person name="Takehana Y."/>
            <person name="Naruse K."/>
            <person name="Ansai S."/>
            <person name="Kawaguchi M."/>
        </authorList>
    </citation>
    <scope>NUCLEOTIDE SEQUENCE [LARGE SCALE GENOMIC DNA]</scope>
    <source>
        <strain evidence="16">RS831</strain>
        <tissue evidence="16">Whole body</tissue>
    </source>
</reference>
<feature type="domain" description="EGF-like" evidence="13">
    <location>
        <begin position="1187"/>
        <end position="1228"/>
    </location>
</feature>
<evidence type="ECO:0008006" key="18">
    <source>
        <dbReference type="Google" id="ProtNLM"/>
    </source>
</evidence>
<feature type="domain" description="EGF-like" evidence="13">
    <location>
        <begin position="2292"/>
        <end position="2333"/>
    </location>
</feature>
<feature type="domain" description="EGF-like" evidence="13">
    <location>
        <begin position="1396"/>
        <end position="1431"/>
    </location>
</feature>
<feature type="domain" description="EGF-like" evidence="13">
    <location>
        <begin position="612"/>
        <end position="652"/>
    </location>
</feature>
<feature type="domain" description="EGF-like" evidence="13">
    <location>
        <begin position="1146"/>
        <end position="1186"/>
    </location>
</feature>
<feature type="domain" description="EGF-like" evidence="13">
    <location>
        <begin position="1229"/>
        <end position="1268"/>
    </location>
</feature>
<dbReference type="InterPro" id="IPR024731">
    <property type="entry name" value="NELL2-like_EGF"/>
</dbReference>
<evidence type="ECO:0000256" key="6">
    <source>
        <dbReference type="ARBA" id="ARBA00022989"/>
    </source>
</evidence>
<evidence type="ECO:0000259" key="14">
    <source>
        <dbReference type="PROSITE" id="PS50856"/>
    </source>
</evidence>
<keyword evidence="5" id="KW-0677">Repeat</keyword>
<evidence type="ECO:0000259" key="13">
    <source>
        <dbReference type="PROSITE" id="PS50026"/>
    </source>
</evidence>
<keyword evidence="3 11" id="KW-0812">Transmembrane</keyword>
<evidence type="ECO:0000259" key="15">
    <source>
        <dbReference type="PROSITE" id="PS51233"/>
    </source>
</evidence>
<dbReference type="CDD" id="cd00054">
    <property type="entry name" value="EGF_CA"/>
    <property type="match status" value="27"/>
</dbReference>
<feature type="domain" description="EGF-like" evidence="13">
    <location>
        <begin position="692"/>
        <end position="732"/>
    </location>
</feature>
<dbReference type="PROSITE" id="PS51233">
    <property type="entry name" value="VWFD"/>
    <property type="match status" value="1"/>
</dbReference>
<feature type="domain" description="EGF-like" evidence="13">
    <location>
        <begin position="82"/>
        <end position="122"/>
    </location>
</feature>
<dbReference type="PROSITE" id="PS00022">
    <property type="entry name" value="EGF_1"/>
    <property type="match status" value="1"/>
</dbReference>
<evidence type="ECO:0000256" key="11">
    <source>
        <dbReference type="SAM" id="Phobius"/>
    </source>
</evidence>
<dbReference type="PANTHER" id="PTHR24039:SF58">
    <property type="entry name" value="EGF-LIKE DOMAIN-CONTAINING PROTEIN"/>
    <property type="match status" value="1"/>
</dbReference>
<dbReference type="SUPFAM" id="SSF57196">
    <property type="entry name" value="EGF/Laminin"/>
    <property type="match status" value="8"/>
</dbReference>
<keyword evidence="9" id="KW-0325">Glycoprotein</keyword>
<feature type="domain" description="EGF-like" evidence="13">
    <location>
        <begin position="328"/>
        <end position="367"/>
    </location>
</feature>
<dbReference type="SMART" id="SM00723">
    <property type="entry name" value="AMOP"/>
    <property type="match status" value="1"/>
</dbReference>
<dbReference type="InterPro" id="IPR000152">
    <property type="entry name" value="EGF-type_Asp/Asn_hydroxyl_site"/>
</dbReference>
<dbReference type="PROSITE" id="PS50856">
    <property type="entry name" value="AMOP"/>
    <property type="match status" value="1"/>
</dbReference>
<feature type="transmembrane region" description="Helical" evidence="11">
    <location>
        <begin position="2520"/>
        <end position="2544"/>
    </location>
</feature>
<feature type="domain" description="EGF-like" evidence="13">
    <location>
        <begin position="1349"/>
        <end position="1387"/>
    </location>
</feature>
<evidence type="ECO:0000256" key="7">
    <source>
        <dbReference type="ARBA" id="ARBA00023136"/>
    </source>
</evidence>
<feature type="domain" description="EGF-like" evidence="13">
    <location>
        <begin position="1023"/>
        <end position="1063"/>
    </location>
</feature>
<dbReference type="OrthoDB" id="4405280at2759"/>
<feature type="domain" description="EGF-like" evidence="13">
    <location>
        <begin position="368"/>
        <end position="406"/>
    </location>
</feature>
<feature type="domain" description="EGF-like" evidence="13">
    <location>
        <begin position="859"/>
        <end position="898"/>
    </location>
</feature>
<dbReference type="SMART" id="SM00179">
    <property type="entry name" value="EGF_CA"/>
    <property type="match status" value="37"/>
</dbReference>
<feature type="domain" description="VWFD" evidence="15">
    <location>
        <begin position="1842"/>
        <end position="2047"/>
    </location>
</feature>
<protein>
    <recommendedName>
        <fullName evidence="18">Fibrillin-2-like</fullName>
    </recommendedName>
</protein>
<feature type="domain" description="EGF-like" evidence="13">
    <location>
        <begin position="572"/>
        <end position="611"/>
    </location>
</feature>
<evidence type="ECO:0000256" key="1">
    <source>
        <dbReference type="ARBA" id="ARBA00004370"/>
    </source>
</evidence>
<organism evidence="16 17">
    <name type="scientific">Oryzias javanicus</name>
    <name type="common">Javanese ricefish</name>
    <name type="synonym">Aplocheilus javanicus</name>
    <dbReference type="NCBI Taxonomy" id="123683"/>
    <lineage>
        <taxon>Eukaryota</taxon>
        <taxon>Metazoa</taxon>
        <taxon>Chordata</taxon>
        <taxon>Craniata</taxon>
        <taxon>Vertebrata</taxon>
        <taxon>Euteleostomi</taxon>
        <taxon>Actinopterygii</taxon>
        <taxon>Neopterygii</taxon>
        <taxon>Teleostei</taxon>
        <taxon>Neoteleostei</taxon>
        <taxon>Acanthomorphata</taxon>
        <taxon>Ovalentaria</taxon>
        <taxon>Atherinomorphae</taxon>
        <taxon>Beloniformes</taxon>
        <taxon>Adrianichthyidae</taxon>
        <taxon>Oryziinae</taxon>
        <taxon>Oryzias</taxon>
    </lineage>
</organism>
<feature type="domain" description="EGF-like" evidence="13">
    <location>
        <begin position="815"/>
        <end position="858"/>
    </location>
</feature>
<dbReference type="InterPro" id="IPR000742">
    <property type="entry name" value="EGF"/>
</dbReference>
<feature type="domain" description="EGF-like" evidence="13">
    <location>
        <begin position="2466"/>
        <end position="2504"/>
    </location>
</feature>
<feature type="domain" description="EGF-like" evidence="13">
    <location>
        <begin position="940"/>
        <end position="981"/>
    </location>
</feature>
<dbReference type="InterPro" id="IPR001846">
    <property type="entry name" value="VWF_type-D"/>
</dbReference>
<feature type="signal peptide" evidence="12">
    <location>
        <begin position="1"/>
        <end position="38"/>
    </location>
</feature>
<feature type="domain" description="EGF-like" evidence="13">
    <location>
        <begin position="288"/>
        <end position="327"/>
    </location>
</feature>
<evidence type="ECO:0000256" key="10">
    <source>
        <dbReference type="PROSITE-ProRule" id="PRU00076"/>
    </source>
</evidence>
<feature type="chain" id="PRO_5018528902" description="Fibrillin-2-like" evidence="12">
    <location>
        <begin position="39"/>
        <end position="2597"/>
    </location>
</feature>
<keyword evidence="4 12" id="KW-0732">Signal</keyword>
<evidence type="ECO:0000256" key="8">
    <source>
        <dbReference type="ARBA" id="ARBA00023157"/>
    </source>
</evidence>
<dbReference type="PROSITE" id="PS01187">
    <property type="entry name" value="EGF_CA"/>
    <property type="match status" value="11"/>
</dbReference>
<feature type="domain" description="EGF-like" evidence="13">
    <location>
        <begin position="1064"/>
        <end position="1103"/>
    </location>
</feature>
<dbReference type="InterPro" id="IPR005533">
    <property type="entry name" value="AMOP_dom"/>
</dbReference>
<feature type="domain" description="EGF-like" evidence="13">
    <location>
        <begin position="407"/>
        <end position="447"/>
    </location>
</feature>
<dbReference type="GO" id="GO:0030855">
    <property type="term" value="P:epithelial cell differentiation"/>
    <property type="evidence" value="ECO:0007669"/>
    <property type="project" value="UniProtKB-ARBA"/>
</dbReference>
<keyword evidence="6 11" id="KW-1133">Transmembrane helix</keyword>
<keyword evidence="8 10" id="KW-1015">Disulfide bond</keyword>
<feature type="domain" description="EGF-like" evidence="13">
    <location>
        <begin position="533"/>
        <end position="571"/>
    </location>
</feature>
<dbReference type="Pfam" id="PF06119">
    <property type="entry name" value="NIDO"/>
    <property type="match status" value="1"/>
</dbReference>
<evidence type="ECO:0000256" key="2">
    <source>
        <dbReference type="ARBA" id="ARBA00022536"/>
    </source>
</evidence>
<evidence type="ECO:0000256" key="5">
    <source>
        <dbReference type="ARBA" id="ARBA00022737"/>
    </source>
</evidence>
<dbReference type="InterPro" id="IPR003886">
    <property type="entry name" value="NIDO_dom"/>
</dbReference>
<keyword evidence="2 10" id="KW-0245">EGF-like domain</keyword>
<evidence type="ECO:0000256" key="4">
    <source>
        <dbReference type="ARBA" id="ARBA00022729"/>
    </source>
</evidence>
<feature type="domain" description="EGF-like" evidence="13">
    <location>
        <begin position="249"/>
        <end position="287"/>
    </location>
</feature>
<dbReference type="Pfam" id="PF07645">
    <property type="entry name" value="EGF_CA"/>
    <property type="match status" value="24"/>
</dbReference>
<dbReference type="SMART" id="SM00181">
    <property type="entry name" value="EGF"/>
    <property type="match status" value="37"/>
</dbReference>
<dbReference type="PROSITE" id="PS00010">
    <property type="entry name" value="ASX_HYDROXYL"/>
    <property type="match status" value="30"/>
</dbReference>
<dbReference type="GO" id="GO:0016020">
    <property type="term" value="C:membrane"/>
    <property type="evidence" value="ECO:0007669"/>
    <property type="project" value="UniProtKB-SubCell"/>
</dbReference>
<dbReference type="InterPro" id="IPR013783">
    <property type="entry name" value="Ig-like_fold"/>
</dbReference>
<dbReference type="InterPro" id="IPR018097">
    <property type="entry name" value="EGF_Ca-bd_CS"/>
</dbReference>
<dbReference type="GO" id="GO:0005509">
    <property type="term" value="F:calcium ion binding"/>
    <property type="evidence" value="ECO:0007669"/>
    <property type="project" value="InterPro"/>
</dbReference>
<dbReference type="InterPro" id="IPR049883">
    <property type="entry name" value="NOTCH1_EGF-like"/>
</dbReference>
<dbReference type="InterPro" id="IPR001881">
    <property type="entry name" value="EGF-like_Ca-bd_dom"/>
</dbReference>
<accession>A0A3S2MNU0</accession>
<dbReference type="Proteomes" id="UP000283210">
    <property type="component" value="Chromosome 15"/>
</dbReference>
<dbReference type="Pfam" id="PF12947">
    <property type="entry name" value="EGF_3"/>
    <property type="match status" value="12"/>
</dbReference>
<evidence type="ECO:0000256" key="3">
    <source>
        <dbReference type="ARBA" id="ARBA00022692"/>
    </source>
</evidence>
<comment type="caution">
    <text evidence="10">Lacks conserved residue(s) required for the propagation of feature annotation.</text>
</comment>
<feature type="disulfide bond" evidence="10">
    <location>
        <begin position="2235"/>
        <end position="2244"/>
    </location>
</feature>
<keyword evidence="17" id="KW-1185">Reference proteome</keyword>
<keyword evidence="7 11" id="KW-0472">Membrane</keyword>
<dbReference type="FunFam" id="2.10.25.10:FF:000038">
    <property type="entry name" value="Fibrillin 2"/>
    <property type="match status" value="22"/>
</dbReference>
<feature type="domain" description="EGF-like" evidence="13">
    <location>
        <begin position="1104"/>
        <end position="1145"/>
    </location>
</feature>
<feature type="domain" description="EGF-like" evidence="13">
    <location>
        <begin position="899"/>
        <end position="937"/>
    </location>
</feature>
<feature type="domain" description="EGF-like" evidence="13">
    <location>
        <begin position="654"/>
        <end position="691"/>
    </location>
</feature>
<feature type="domain" description="EGF-like" evidence="13">
    <location>
        <begin position="1308"/>
        <end position="1348"/>
    </location>
</feature>
<dbReference type="GO" id="GO:0007160">
    <property type="term" value="P:cell-matrix adhesion"/>
    <property type="evidence" value="ECO:0007669"/>
    <property type="project" value="InterPro"/>
</dbReference>
<feature type="domain" description="EGF-like" evidence="13">
    <location>
        <begin position="164"/>
        <end position="204"/>
    </location>
</feature>
<feature type="disulfide bond" evidence="10">
    <location>
        <begin position="658"/>
        <end position="668"/>
    </location>
</feature>
<dbReference type="SMART" id="SM00539">
    <property type="entry name" value="NIDO"/>
    <property type="match status" value="1"/>
</dbReference>
<dbReference type="PROSITE" id="PS01186">
    <property type="entry name" value="EGF_2"/>
    <property type="match status" value="27"/>
</dbReference>
<dbReference type="PANTHER" id="PTHR24039">
    <property type="entry name" value="FIBRILLIN-RELATED"/>
    <property type="match status" value="1"/>
</dbReference>
<evidence type="ECO:0000256" key="9">
    <source>
        <dbReference type="ARBA" id="ARBA00023180"/>
    </source>
</evidence>
<feature type="domain" description="EGF-like" evidence="13">
    <location>
        <begin position="448"/>
        <end position="489"/>
    </location>
</feature>
<comment type="subcellular location">
    <subcellularLocation>
        <location evidence="1">Membrane</location>
    </subcellularLocation>
</comment>
<dbReference type="InterPro" id="IPR056619">
    <property type="entry name" value="C8-3_MUC4"/>
</dbReference>
<reference evidence="16 17" key="1">
    <citation type="submission" date="2018-11" db="EMBL/GenBank/DDBJ databases">
        <authorList>
            <person name="Lopez-Roques C."/>
            <person name="Donnadieu C."/>
            <person name="Bouchez O."/>
            <person name="Klopp C."/>
            <person name="Cabau C."/>
            <person name="Zahm M."/>
        </authorList>
    </citation>
    <scope>NUCLEOTIDE SEQUENCE [LARGE SCALE GENOMIC DNA]</scope>
    <source>
        <strain evidence="16">RS831</strain>
        <tissue evidence="16">Whole body</tissue>
    </source>
</reference>
<feature type="domain" description="EGF-like" evidence="13">
    <location>
        <begin position="982"/>
        <end position="1022"/>
    </location>
</feature>
<feature type="domain" description="EGF-like" evidence="13">
    <location>
        <begin position="123"/>
        <end position="161"/>
    </location>
</feature>
<evidence type="ECO:0000313" key="16">
    <source>
        <dbReference type="EMBL" id="RVE63330.1"/>
    </source>
</evidence>
<dbReference type="SUPFAM" id="SSF57184">
    <property type="entry name" value="Growth factor receptor domain"/>
    <property type="match status" value="10"/>
</dbReference>
<feature type="domain" description="EGF-like" evidence="13">
    <location>
        <begin position="1269"/>
        <end position="1307"/>
    </location>
</feature>
<feature type="domain" description="EGF-like" evidence="13">
    <location>
        <begin position="490"/>
        <end position="528"/>
    </location>
</feature>